<evidence type="ECO:0000259" key="6">
    <source>
        <dbReference type="Pfam" id="PF12698"/>
    </source>
</evidence>
<dbReference type="RefSeq" id="WP_264882687.1">
    <property type="nucleotide sequence ID" value="NZ_JAPDOB010000002.1"/>
</dbReference>
<evidence type="ECO:0000256" key="1">
    <source>
        <dbReference type="ARBA" id="ARBA00004141"/>
    </source>
</evidence>
<dbReference type="Pfam" id="PF12698">
    <property type="entry name" value="ABC2_membrane_3"/>
    <property type="match status" value="1"/>
</dbReference>
<feature type="transmembrane region" description="Helical" evidence="5">
    <location>
        <begin position="27"/>
        <end position="51"/>
    </location>
</feature>
<feature type="transmembrane region" description="Helical" evidence="5">
    <location>
        <begin position="186"/>
        <end position="204"/>
    </location>
</feature>
<feature type="transmembrane region" description="Helical" evidence="5">
    <location>
        <begin position="266"/>
        <end position="287"/>
    </location>
</feature>
<evidence type="ECO:0000256" key="3">
    <source>
        <dbReference type="ARBA" id="ARBA00022989"/>
    </source>
</evidence>
<proteinExistence type="predicted"/>
<sequence>MTLPRTLEAALVIGRRDFTATVASRTFLFFLLGPLFPILFGGLFGSIGANVAATVEQPTIMVVASAADYQRLKEARDRLAESFPKESTVKLVSDRAPATRWTGPGVPPPPPPPPPVDGVLTGGLAQPHLVGSLSDDGTVAHQLRLIIADARAGPTQRAQPLTIKTISKSSGNIASARALTAHAGQALLFLLTLLLAGMLLSQLIEEKSNKAIEVLAAAAPVDAIFIGKLFAMLCVSLLGILVWGSCAVGALLLISNGSLAGLPAPALGWPGFLLMALAYFCFGYLLIGGVFLGIGAQASTVREVQTLSMPITMSQLLVFALSSTAAANPNSPAGLAAAIFPLSSPYAMLARAAEDGRWWPHLLAIAWQVLWLTLILRVAAGVFRRSVLKSGPRRRWFGLGRPRTA</sequence>
<name>A0ABT3JG28_9SPHN</name>
<protein>
    <submittedName>
        <fullName evidence="7">ABC transporter permease</fullName>
    </submittedName>
</protein>
<reference evidence="7 8" key="1">
    <citation type="submission" date="2022-10" db="EMBL/GenBank/DDBJ databases">
        <title>Sphingomonas sp.</title>
        <authorList>
            <person name="Jin C."/>
        </authorList>
    </citation>
    <scope>NUCLEOTIDE SEQUENCE [LARGE SCALE GENOMIC DNA]</scope>
    <source>
        <strain evidence="7 8">BN140010</strain>
    </source>
</reference>
<evidence type="ECO:0000256" key="2">
    <source>
        <dbReference type="ARBA" id="ARBA00022692"/>
    </source>
</evidence>
<keyword evidence="4 5" id="KW-0472">Membrane</keyword>
<dbReference type="EMBL" id="JAPDOB010000002">
    <property type="protein sequence ID" value="MCW3798038.1"/>
    <property type="molecule type" value="Genomic_DNA"/>
</dbReference>
<evidence type="ECO:0000313" key="8">
    <source>
        <dbReference type="Proteomes" id="UP001526246"/>
    </source>
</evidence>
<evidence type="ECO:0000256" key="5">
    <source>
        <dbReference type="SAM" id="Phobius"/>
    </source>
</evidence>
<organism evidence="7 8">
    <name type="scientific">Sphingomonas arvum</name>
    <dbReference type="NCBI Taxonomy" id="2992113"/>
    <lineage>
        <taxon>Bacteria</taxon>
        <taxon>Pseudomonadati</taxon>
        <taxon>Pseudomonadota</taxon>
        <taxon>Alphaproteobacteria</taxon>
        <taxon>Sphingomonadales</taxon>
        <taxon>Sphingomonadaceae</taxon>
        <taxon>Sphingomonas</taxon>
    </lineage>
</organism>
<evidence type="ECO:0000313" key="7">
    <source>
        <dbReference type="EMBL" id="MCW3798038.1"/>
    </source>
</evidence>
<feature type="transmembrane region" description="Helical" evidence="5">
    <location>
        <begin position="224"/>
        <end position="254"/>
    </location>
</feature>
<keyword evidence="3 5" id="KW-1133">Transmembrane helix</keyword>
<comment type="subcellular location">
    <subcellularLocation>
        <location evidence="1">Membrane</location>
        <topology evidence="1">Multi-pass membrane protein</topology>
    </subcellularLocation>
</comment>
<dbReference type="InterPro" id="IPR013525">
    <property type="entry name" value="ABC2_TM"/>
</dbReference>
<keyword evidence="2 5" id="KW-0812">Transmembrane</keyword>
<keyword evidence="8" id="KW-1185">Reference proteome</keyword>
<feature type="transmembrane region" description="Helical" evidence="5">
    <location>
        <begin position="365"/>
        <end position="383"/>
    </location>
</feature>
<evidence type="ECO:0000256" key="4">
    <source>
        <dbReference type="ARBA" id="ARBA00023136"/>
    </source>
</evidence>
<feature type="domain" description="ABC-2 type transporter transmembrane" evidence="6">
    <location>
        <begin position="156"/>
        <end position="376"/>
    </location>
</feature>
<gene>
    <name evidence="7" type="ORF">OMW55_09505</name>
</gene>
<accession>A0ABT3JG28</accession>
<dbReference type="Proteomes" id="UP001526246">
    <property type="component" value="Unassembled WGS sequence"/>
</dbReference>
<feature type="transmembrane region" description="Helical" evidence="5">
    <location>
        <begin position="307"/>
        <end position="327"/>
    </location>
</feature>
<comment type="caution">
    <text evidence="7">The sequence shown here is derived from an EMBL/GenBank/DDBJ whole genome shotgun (WGS) entry which is preliminary data.</text>
</comment>